<reference evidence="1 2" key="1">
    <citation type="submission" date="2022-04" db="EMBL/GenBank/DDBJ databases">
        <title>Halobacillus sp. isolated from saltern.</title>
        <authorList>
            <person name="Won M."/>
            <person name="Lee C.-M."/>
            <person name="Woen H.-Y."/>
            <person name="Kwon S.-W."/>
        </authorList>
    </citation>
    <scope>NUCLEOTIDE SEQUENCE [LARGE SCALE GENOMIC DNA]</scope>
    <source>
        <strain evidence="1 2">SSTM10-2</strain>
    </source>
</reference>
<name>A0ABY4GVE4_9BACI</name>
<organism evidence="1 2">
    <name type="scientific">Halobacillus shinanisalinarum</name>
    <dbReference type="NCBI Taxonomy" id="2932258"/>
    <lineage>
        <taxon>Bacteria</taxon>
        <taxon>Bacillati</taxon>
        <taxon>Bacillota</taxon>
        <taxon>Bacilli</taxon>
        <taxon>Bacillales</taxon>
        <taxon>Bacillaceae</taxon>
        <taxon>Halobacillus</taxon>
    </lineage>
</organism>
<dbReference type="RefSeq" id="WP_244751537.1">
    <property type="nucleotide sequence ID" value="NZ_CP095074.1"/>
</dbReference>
<accession>A0ABY4GVE4</accession>
<gene>
    <name evidence="1" type="ORF">MUO14_15580</name>
</gene>
<dbReference type="Proteomes" id="UP000831880">
    <property type="component" value="Chromosome"/>
</dbReference>
<proteinExistence type="predicted"/>
<dbReference type="EMBL" id="CP095074">
    <property type="protein sequence ID" value="UOQ91926.1"/>
    <property type="molecule type" value="Genomic_DNA"/>
</dbReference>
<protein>
    <submittedName>
        <fullName evidence="1">Uncharacterized protein</fullName>
    </submittedName>
</protein>
<evidence type="ECO:0000313" key="2">
    <source>
        <dbReference type="Proteomes" id="UP000831880"/>
    </source>
</evidence>
<evidence type="ECO:0000313" key="1">
    <source>
        <dbReference type="EMBL" id="UOQ91926.1"/>
    </source>
</evidence>
<sequence>MGKRLASTLSESFVLTEGDIENEFNELEKEFPEIIDVDFEEIENEKDKGEGNNRGVRF</sequence>
<keyword evidence="2" id="KW-1185">Reference proteome</keyword>